<dbReference type="AlphaFoldDB" id="A0A011N654"/>
<name>A0A011N654_9PROT</name>
<sequence length="69" mass="6878">MTFAIRARGSMAASSAEHARAECTMATRAAGTPRFRAVRGMSVSRPEDAGATPEAAVAAAAAAGPSARS</sequence>
<accession>A0A011N654</accession>
<organism evidence="1 2">
    <name type="scientific">Candidatus Accumulibacter appositus</name>
    <dbReference type="NCBI Taxonomy" id="1454003"/>
    <lineage>
        <taxon>Bacteria</taxon>
        <taxon>Pseudomonadati</taxon>
        <taxon>Pseudomonadota</taxon>
        <taxon>Betaproteobacteria</taxon>
        <taxon>Candidatus Accumulibacter</taxon>
    </lineage>
</organism>
<dbReference type="EMBL" id="JEMX01000081">
    <property type="protein sequence ID" value="EXI78083.1"/>
    <property type="molecule type" value="Genomic_DNA"/>
</dbReference>
<evidence type="ECO:0000313" key="1">
    <source>
        <dbReference type="EMBL" id="EXI78083.1"/>
    </source>
</evidence>
<reference evidence="1 2" key="1">
    <citation type="submission" date="2014-02" db="EMBL/GenBank/DDBJ databases">
        <title>Expanding our view of genomic diversity in Candidatus Accumulibacter clades.</title>
        <authorList>
            <person name="Skennerton C.T."/>
            <person name="Barr J.J."/>
            <person name="Slater F.R."/>
            <person name="Bond P.L."/>
            <person name="Tyson G.W."/>
        </authorList>
    </citation>
    <scope>NUCLEOTIDE SEQUENCE [LARGE SCALE GENOMIC DNA]</scope>
    <source>
        <strain evidence="2">BA-92</strain>
    </source>
</reference>
<protein>
    <submittedName>
        <fullName evidence="1">Uncharacterized protein</fullName>
    </submittedName>
</protein>
<evidence type="ECO:0000313" key="2">
    <source>
        <dbReference type="Proteomes" id="UP000021816"/>
    </source>
</evidence>
<comment type="caution">
    <text evidence="1">The sequence shown here is derived from an EMBL/GenBank/DDBJ whole genome shotgun (WGS) entry which is preliminary data.</text>
</comment>
<dbReference type="STRING" id="1454003.AW10_03351"/>
<gene>
    <name evidence="1" type="ORF">AW10_03351</name>
</gene>
<proteinExistence type="predicted"/>
<dbReference type="Proteomes" id="UP000021816">
    <property type="component" value="Unassembled WGS sequence"/>
</dbReference>